<dbReference type="Pfam" id="PF06580">
    <property type="entry name" value="His_kinase"/>
    <property type="match status" value="1"/>
</dbReference>
<dbReference type="Proteomes" id="UP000009011">
    <property type="component" value="Chromosome"/>
</dbReference>
<dbReference type="STRING" id="1191523.MROS_0359"/>
<evidence type="ECO:0000256" key="1">
    <source>
        <dbReference type="SAM" id="Phobius"/>
    </source>
</evidence>
<keyword evidence="4" id="KW-1185">Reference proteome</keyword>
<dbReference type="InterPro" id="IPR010559">
    <property type="entry name" value="Sig_transdc_His_kin_internal"/>
</dbReference>
<dbReference type="InterPro" id="IPR050640">
    <property type="entry name" value="Bact_2-comp_sensor_kinase"/>
</dbReference>
<dbReference type="SUPFAM" id="SSF55874">
    <property type="entry name" value="ATPase domain of HSP90 chaperone/DNA topoisomerase II/histidine kinase"/>
    <property type="match status" value="1"/>
</dbReference>
<feature type="transmembrane region" description="Helical" evidence="1">
    <location>
        <begin position="46"/>
        <end position="64"/>
    </location>
</feature>
<name>I6ZX17_MELRP</name>
<dbReference type="PANTHER" id="PTHR34220:SF7">
    <property type="entry name" value="SENSOR HISTIDINE KINASE YPDA"/>
    <property type="match status" value="1"/>
</dbReference>
<dbReference type="PANTHER" id="PTHR34220">
    <property type="entry name" value="SENSOR HISTIDINE KINASE YPDA"/>
    <property type="match status" value="1"/>
</dbReference>
<organism evidence="3 4">
    <name type="scientific">Melioribacter roseus (strain DSM 23840 / JCM 17771 / VKM B-2668 / P3M-2)</name>
    <dbReference type="NCBI Taxonomy" id="1191523"/>
    <lineage>
        <taxon>Bacteria</taxon>
        <taxon>Pseudomonadati</taxon>
        <taxon>Ignavibacteriota</taxon>
        <taxon>Ignavibacteria</taxon>
        <taxon>Ignavibacteriales</taxon>
        <taxon>Melioribacteraceae</taxon>
        <taxon>Melioribacter</taxon>
    </lineage>
</organism>
<keyword evidence="1" id="KW-1133">Transmembrane helix</keyword>
<keyword evidence="1" id="KW-0472">Membrane</keyword>
<dbReference type="InterPro" id="IPR036890">
    <property type="entry name" value="HATPase_C_sf"/>
</dbReference>
<feature type="transmembrane region" description="Helical" evidence="1">
    <location>
        <begin position="117"/>
        <end position="140"/>
    </location>
</feature>
<keyword evidence="1" id="KW-0812">Transmembrane</keyword>
<evidence type="ECO:0000313" key="3">
    <source>
        <dbReference type="EMBL" id="AFN73603.1"/>
    </source>
</evidence>
<feature type="transmembrane region" description="Helical" evidence="1">
    <location>
        <begin position="12"/>
        <end position="34"/>
    </location>
</feature>
<gene>
    <name evidence="3" type="ordered locus">MROS_0359</name>
</gene>
<protein>
    <submittedName>
        <fullName evidence="3">LytT family sensor histidine kinase</fullName>
    </submittedName>
</protein>
<keyword evidence="3" id="KW-0808">Transferase</keyword>
<dbReference type="AlphaFoldDB" id="I6ZX17"/>
<dbReference type="GO" id="GO:0016020">
    <property type="term" value="C:membrane"/>
    <property type="evidence" value="ECO:0007669"/>
    <property type="project" value="InterPro"/>
</dbReference>
<proteinExistence type="predicted"/>
<evidence type="ECO:0000259" key="2">
    <source>
        <dbReference type="Pfam" id="PF06580"/>
    </source>
</evidence>
<dbReference type="HOGENOM" id="CLU_020473_1_1_10"/>
<dbReference type="eggNOG" id="COG2972">
    <property type="taxonomic scope" value="Bacteria"/>
</dbReference>
<dbReference type="EMBL" id="CP003557">
    <property type="protein sequence ID" value="AFN73603.1"/>
    <property type="molecule type" value="Genomic_DNA"/>
</dbReference>
<evidence type="ECO:0000313" key="4">
    <source>
        <dbReference type="Proteomes" id="UP000009011"/>
    </source>
</evidence>
<reference evidence="3 4" key="1">
    <citation type="journal article" date="2013" name="PLoS ONE">
        <title>Genomic analysis of Melioribacter roseus, facultatively anaerobic organotrophic bacterium representing a novel deep lineage within Bacteriodetes/Chlorobi group.</title>
        <authorList>
            <person name="Kadnikov V.V."/>
            <person name="Mardanov A.V."/>
            <person name="Podosokorskaya O.A."/>
            <person name="Gavrilov S.N."/>
            <person name="Kublanov I.V."/>
            <person name="Beletsky A.V."/>
            <person name="Bonch-Osmolovskaya E.A."/>
            <person name="Ravin N.V."/>
        </authorList>
    </citation>
    <scope>NUCLEOTIDE SEQUENCE [LARGE SCALE GENOMIC DNA]</scope>
    <source>
        <strain evidence="4">JCM 17771 / P3M-2</strain>
    </source>
</reference>
<keyword evidence="3" id="KW-0418">Kinase</keyword>
<feature type="transmembrane region" description="Helical" evidence="1">
    <location>
        <begin position="76"/>
        <end position="97"/>
    </location>
</feature>
<dbReference type="KEGG" id="mro:MROS_0359"/>
<feature type="domain" description="Signal transduction histidine kinase internal region" evidence="2">
    <location>
        <begin position="160"/>
        <end position="239"/>
    </location>
</feature>
<sequence>MINPFIKNKKLLLIYSLLWIFIAAAQSLILIFIVDAPFDYSIADGIVFNGLYSFLGLSFWYMVNFNSLDNYPAYKIILNHIASAAIITTFWLAASYFILSNIIDDPEYLTMLDESLIWRAIAGIMFYIIIIAVDYVIIYYNNFHDKVLKEAELRTLVKETELKSLKYQINPHFIFNSLNSVASLTLSDPEKAREMTIKLSSFLRGTLSRNENRTNSLKEELENSRLYLDIEKVRFGDKFDYVEECDEDCRGGEVPAMLLQPLFENAIKHGVYERVEKVTIKLKCKRENGFLKISLENNYDPEAVPRKGEGIGLKNIKNRLKLFYDNENLISTDKSDGIFRVNIYIPEKK</sequence>
<dbReference type="Gene3D" id="3.30.565.10">
    <property type="entry name" value="Histidine kinase-like ATPase, C-terminal domain"/>
    <property type="match status" value="1"/>
</dbReference>
<accession>I6ZX17</accession>
<dbReference type="GO" id="GO:0000155">
    <property type="term" value="F:phosphorelay sensor kinase activity"/>
    <property type="evidence" value="ECO:0007669"/>
    <property type="project" value="InterPro"/>
</dbReference>